<accession>A0A3M7P793</accession>
<dbReference type="OrthoDB" id="10254730at2759"/>
<dbReference type="PANTHER" id="PTHR12708:SF0">
    <property type="entry name" value="DNA POLYMERASE EPSILON SUBUNIT 2"/>
    <property type="match status" value="1"/>
</dbReference>
<dbReference type="InterPro" id="IPR007185">
    <property type="entry name" value="DNA_pol_a/d/e_bsu"/>
</dbReference>
<comment type="caution">
    <text evidence="8">The sequence shown here is derived from an EMBL/GenBank/DDBJ whole genome shotgun (WGS) entry which is preliminary data.</text>
</comment>
<gene>
    <name evidence="8" type="ORF">BpHYR1_053960</name>
</gene>
<evidence type="ECO:0000313" key="9">
    <source>
        <dbReference type="Proteomes" id="UP000276133"/>
    </source>
</evidence>
<organism evidence="8 9">
    <name type="scientific">Brachionus plicatilis</name>
    <name type="common">Marine rotifer</name>
    <name type="synonym">Brachionus muelleri</name>
    <dbReference type="NCBI Taxonomy" id="10195"/>
    <lineage>
        <taxon>Eukaryota</taxon>
        <taxon>Metazoa</taxon>
        <taxon>Spiralia</taxon>
        <taxon>Gnathifera</taxon>
        <taxon>Rotifera</taxon>
        <taxon>Eurotatoria</taxon>
        <taxon>Monogononta</taxon>
        <taxon>Pseudotrocha</taxon>
        <taxon>Ploima</taxon>
        <taxon>Brachionidae</taxon>
        <taxon>Brachionus</taxon>
    </lineage>
</organism>
<dbReference type="GO" id="GO:0003677">
    <property type="term" value="F:DNA binding"/>
    <property type="evidence" value="ECO:0007669"/>
    <property type="project" value="UniProtKB-KW"/>
</dbReference>
<keyword evidence="5" id="KW-0539">Nucleus</keyword>
<comment type="similarity">
    <text evidence="2">Belongs to the DNA polymerase epsilon subunit B family.</text>
</comment>
<dbReference type="STRING" id="10195.A0A3M7P793"/>
<keyword evidence="8" id="KW-0548">Nucleotidyltransferase</keyword>
<dbReference type="InterPro" id="IPR016266">
    <property type="entry name" value="POLE2"/>
</dbReference>
<dbReference type="Proteomes" id="UP000276133">
    <property type="component" value="Unassembled WGS sequence"/>
</dbReference>
<proteinExistence type="inferred from homology"/>
<keyword evidence="4" id="KW-0238">DNA-binding</keyword>
<keyword evidence="3" id="KW-0235">DNA replication</keyword>
<dbReference type="EMBL" id="REGN01012700">
    <property type="protein sequence ID" value="RMZ94966.1"/>
    <property type="molecule type" value="Genomic_DNA"/>
</dbReference>
<keyword evidence="8" id="KW-0808">Transferase</keyword>
<evidence type="ECO:0000256" key="6">
    <source>
        <dbReference type="ARBA" id="ARBA00032930"/>
    </source>
</evidence>
<evidence type="ECO:0000256" key="3">
    <source>
        <dbReference type="ARBA" id="ARBA00022705"/>
    </source>
</evidence>
<name>A0A3M7P793_BRAPC</name>
<sequence length="180" mass="21300">MLKKKTFLHKVARSFQFLYQTNFNLIFLLLYHLYPYHPHFGELYFNCCFQDTVGRSSFGYSWGQTENKNFFLNKNKFNLNKAGILPHCTEYIRKKIPKCHFASNPCRIQFGSRQIVVFREDLLQKMSRNAIKIPDPDKLADDLAKTLICQAHLAPLPLHVVPIYWNYDHVMRLYPLPDLV</sequence>
<dbReference type="AlphaFoldDB" id="A0A3M7P793"/>
<feature type="domain" description="DNA polymerase alpha/delta/epsilon subunit B" evidence="7">
    <location>
        <begin position="86"/>
        <end position="179"/>
    </location>
</feature>
<dbReference type="GO" id="GO:0016779">
    <property type="term" value="F:nucleotidyltransferase activity"/>
    <property type="evidence" value="ECO:0007669"/>
    <property type="project" value="UniProtKB-KW"/>
</dbReference>
<dbReference type="GO" id="GO:0008622">
    <property type="term" value="C:epsilon DNA polymerase complex"/>
    <property type="evidence" value="ECO:0007669"/>
    <property type="project" value="InterPro"/>
</dbReference>
<dbReference type="Pfam" id="PF04042">
    <property type="entry name" value="DNA_pol_E_B"/>
    <property type="match status" value="1"/>
</dbReference>
<comment type="subcellular location">
    <subcellularLocation>
        <location evidence="1">Nucleus</location>
    </subcellularLocation>
</comment>
<evidence type="ECO:0000256" key="5">
    <source>
        <dbReference type="ARBA" id="ARBA00023242"/>
    </source>
</evidence>
<protein>
    <recommendedName>
        <fullName evidence="6">DNA polymerase II subunit 2</fullName>
    </recommendedName>
</protein>
<evidence type="ECO:0000313" key="8">
    <source>
        <dbReference type="EMBL" id="RMZ94966.1"/>
    </source>
</evidence>
<reference evidence="8 9" key="1">
    <citation type="journal article" date="2018" name="Sci. Rep.">
        <title>Genomic signatures of local adaptation to the degree of environmental predictability in rotifers.</title>
        <authorList>
            <person name="Franch-Gras L."/>
            <person name="Hahn C."/>
            <person name="Garcia-Roger E.M."/>
            <person name="Carmona M.J."/>
            <person name="Serra M."/>
            <person name="Gomez A."/>
        </authorList>
    </citation>
    <scope>NUCLEOTIDE SEQUENCE [LARGE SCALE GENOMIC DNA]</scope>
    <source>
        <strain evidence="8">HYR1</strain>
    </source>
</reference>
<evidence type="ECO:0000259" key="7">
    <source>
        <dbReference type="Pfam" id="PF04042"/>
    </source>
</evidence>
<dbReference type="GO" id="GO:0006261">
    <property type="term" value="P:DNA-templated DNA replication"/>
    <property type="evidence" value="ECO:0007669"/>
    <property type="project" value="InterPro"/>
</dbReference>
<dbReference type="PANTHER" id="PTHR12708">
    <property type="entry name" value="DNA POLYMERASE EPSILON SUBUNIT B"/>
    <property type="match status" value="1"/>
</dbReference>
<evidence type="ECO:0000256" key="2">
    <source>
        <dbReference type="ARBA" id="ARBA00009560"/>
    </source>
</evidence>
<dbReference type="GO" id="GO:0042276">
    <property type="term" value="P:error-prone translesion synthesis"/>
    <property type="evidence" value="ECO:0007669"/>
    <property type="project" value="TreeGrafter"/>
</dbReference>
<evidence type="ECO:0000256" key="1">
    <source>
        <dbReference type="ARBA" id="ARBA00004123"/>
    </source>
</evidence>
<keyword evidence="9" id="KW-1185">Reference proteome</keyword>
<evidence type="ECO:0000256" key="4">
    <source>
        <dbReference type="ARBA" id="ARBA00023125"/>
    </source>
</evidence>
<feature type="non-terminal residue" evidence="8">
    <location>
        <position position="180"/>
    </location>
</feature>